<evidence type="ECO:0000256" key="3">
    <source>
        <dbReference type="ARBA" id="ARBA00022723"/>
    </source>
</evidence>
<keyword evidence="3" id="KW-0479">Metal-binding</keyword>
<evidence type="ECO:0000259" key="16">
    <source>
        <dbReference type="PROSITE" id="PS50097"/>
    </source>
</evidence>
<dbReference type="FunFam" id="3.30.160.60:FF:000325">
    <property type="entry name" value="ZFP90 zinc finger protein"/>
    <property type="match status" value="1"/>
</dbReference>
<name>A0AAN8ZYL1_HALRR</name>
<comment type="caution">
    <text evidence="18">The sequence shown here is derived from an EMBL/GenBank/DDBJ whole genome shotgun (WGS) entry which is preliminary data.</text>
</comment>
<dbReference type="PROSITE" id="PS50157">
    <property type="entry name" value="ZINC_FINGER_C2H2_2"/>
    <property type="match status" value="2"/>
</dbReference>
<dbReference type="PROSITE" id="PS00028">
    <property type="entry name" value="ZINC_FINGER_C2H2_1"/>
    <property type="match status" value="1"/>
</dbReference>
<gene>
    <name evidence="18" type="ORF">SK128_012884</name>
</gene>
<keyword evidence="8" id="KW-0524">Neurogenesis</keyword>
<dbReference type="CDD" id="cd18315">
    <property type="entry name" value="BTB_POZ_BAB-like"/>
    <property type="match status" value="1"/>
</dbReference>
<evidence type="ECO:0000256" key="8">
    <source>
        <dbReference type="ARBA" id="ARBA00022902"/>
    </source>
</evidence>
<dbReference type="GO" id="GO:0007464">
    <property type="term" value="P:R3/R4 cell fate commitment"/>
    <property type="evidence" value="ECO:0007669"/>
    <property type="project" value="UniProtKB-ARBA"/>
</dbReference>
<dbReference type="EMBL" id="JAXCGZ010017160">
    <property type="protein sequence ID" value="KAK7068663.1"/>
    <property type="molecule type" value="Genomic_DNA"/>
</dbReference>
<dbReference type="FunFam" id="3.30.160.60:FF:000446">
    <property type="entry name" value="Zinc finger protein"/>
    <property type="match status" value="1"/>
</dbReference>
<keyword evidence="11" id="KW-0804">Transcription</keyword>
<evidence type="ECO:0000256" key="14">
    <source>
        <dbReference type="PROSITE-ProRule" id="PRU00042"/>
    </source>
</evidence>
<dbReference type="GO" id="GO:0005634">
    <property type="term" value="C:nucleus"/>
    <property type="evidence" value="ECO:0007669"/>
    <property type="project" value="UniProtKB-SubCell"/>
</dbReference>
<dbReference type="GO" id="GO:0016199">
    <property type="term" value="P:axon midline choice point recognition"/>
    <property type="evidence" value="ECO:0007669"/>
    <property type="project" value="UniProtKB-ARBA"/>
</dbReference>
<organism evidence="18 19">
    <name type="scientific">Halocaridina rubra</name>
    <name type="common">Hawaiian red shrimp</name>
    <dbReference type="NCBI Taxonomy" id="373956"/>
    <lineage>
        <taxon>Eukaryota</taxon>
        <taxon>Metazoa</taxon>
        <taxon>Ecdysozoa</taxon>
        <taxon>Arthropoda</taxon>
        <taxon>Crustacea</taxon>
        <taxon>Multicrustacea</taxon>
        <taxon>Malacostraca</taxon>
        <taxon>Eumalacostraca</taxon>
        <taxon>Eucarida</taxon>
        <taxon>Decapoda</taxon>
        <taxon>Pleocyemata</taxon>
        <taxon>Caridea</taxon>
        <taxon>Atyoidea</taxon>
        <taxon>Atyidae</taxon>
        <taxon>Halocaridina</taxon>
    </lineage>
</organism>
<dbReference type="Pfam" id="PF00651">
    <property type="entry name" value="BTB"/>
    <property type="match status" value="1"/>
</dbReference>
<feature type="domain" description="C2H2-type" evidence="17">
    <location>
        <begin position="353"/>
        <end position="379"/>
    </location>
</feature>
<keyword evidence="9" id="KW-0805">Transcription regulation</keyword>
<dbReference type="Proteomes" id="UP001381693">
    <property type="component" value="Unassembled WGS sequence"/>
</dbReference>
<evidence type="ECO:0000256" key="6">
    <source>
        <dbReference type="ARBA" id="ARBA00022782"/>
    </source>
</evidence>
<dbReference type="GO" id="GO:0003677">
    <property type="term" value="F:DNA binding"/>
    <property type="evidence" value="ECO:0007669"/>
    <property type="project" value="UniProtKB-KW"/>
</dbReference>
<reference evidence="18 19" key="1">
    <citation type="submission" date="2023-11" db="EMBL/GenBank/DDBJ databases">
        <title>Halocaridina rubra genome assembly.</title>
        <authorList>
            <person name="Smith C."/>
        </authorList>
    </citation>
    <scope>NUCLEOTIDE SEQUENCE [LARGE SCALE GENOMIC DNA]</scope>
    <source>
        <strain evidence="18">EP-1</strain>
        <tissue evidence="18">Whole</tissue>
    </source>
</reference>
<keyword evidence="7" id="KW-0862">Zinc</keyword>
<dbReference type="GO" id="GO:0008270">
    <property type="term" value="F:zinc ion binding"/>
    <property type="evidence" value="ECO:0007669"/>
    <property type="project" value="UniProtKB-KW"/>
</dbReference>
<dbReference type="InterPro" id="IPR036236">
    <property type="entry name" value="Znf_C2H2_sf"/>
</dbReference>
<keyword evidence="19" id="KW-1185">Reference proteome</keyword>
<evidence type="ECO:0000256" key="11">
    <source>
        <dbReference type="ARBA" id="ARBA00023163"/>
    </source>
</evidence>
<accession>A0AAN8ZYL1</accession>
<evidence type="ECO:0000256" key="5">
    <source>
        <dbReference type="ARBA" id="ARBA00022771"/>
    </source>
</evidence>
<evidence type="ECO:0000256" key="12">
    <source>
        <dbReference type="ARBA" id="ARBA00023242"/>
    </source>
</evidence>
<dbReference type="InterPro" id="IPR051095">
    <property type="entry name" value="Dros_DevTransReg"/>
</dbReference>
<feature type="compositionally biased region" description="Basic and acidic residues" evidence="15">
    <location>
        <begin position="125"/>
        <end position="149"/>
    </location>
</feature>
<keyword evidence="4" id="KW-0677">Repeat</keyword>
<dbReference type="Gene3D" id="3.30.710.10">
    <property type="entry name" value="Potassium Channel Kv1.1, Chain A"/>
    <property type="match status" value="1"/>
</dbReference>
<dbReference type="InterPro" id="IPR011333">
    <property type="entry name" value="SKP1/BTB/POZ_sf"/>
</dbReference>
<evidence type="ECO:0000313" key="18">
    <source>
        <dbReference type="EMBL" id="KAK7068663.1"/>
    </source>
</evidence>
<dbReference type="SMART" id="SM00225">
    <property type="entry name" value="BTB"/>
    <property type="match status" value="1"/>
</dbReference>
<evidence type="ECO:0000256" key="2">
    <source>
        <dbReference type="ARBA" id="ARBA00022473"/>
    </source>
</evidence>
<evidence type="ECO:0000259" key="17">
    <source>
        <dbReference type="PROSITE" id="PS50157"/>
    </source>
</evidence>
<dbReference type="InterPro" id="IPR013087">
    <property type="entry name" value="Znf_C2H2_type"/>
</dbReference>
<dbReference type="PANTHER" id="PTHR23110:SF111">
    <property type="entry name" value="LONGITUDINALS LACKING PROTEIN, ISOFORMS F_I_K_T"/>
    <property type="match status" value="1"/>
</dbReference>
<dbReference type="GO" id="GO:0045476">
    <property type="term" value="P:nurse cell apoptotic process"/>
    <property type="evidence" value="ECO:0007669"/>
    <property type="project" value="UniProtKB-ARBA"/>
</dbReference>
<evidence type="ECO:0000256" key="10">
    <source>
        <dbReference type="ARBA" id="ARBA00023125"/>
    </source>
</evidence>
<sequence>MEEGILSLRWNNHHSAFFHMLSTLHRKELYSDVTLACSGKFFPVHKIVLSVCSEYFEDMFKQTTCKHPIVVLKDILHDDMEALLNYMYAGEANVAQSDLARLIKAAECLKIKGLAVPDESTPANDTKRTHSDAHSKDEPASKRRREESTPPKISNHNFIREPERPQSAEIIEEAIVESSHCSIQKISNVETTTQDILSATASSDEAALSDHSIVKEEVTDHEDITHLTDSEASVTYEPMNSLDETPGVGMGMFDPQLLSHPANVMQDIMLQGVPGPSSVVTESLAGWDTGGNVPGYTMENFSEDSISHPGEPLVNVSEAMSAKAFLCPYCSRAFMYRSDLSRHIRSHTGEKPFICPHCLHRTSQKSHLNEHIKRRHCED</sequence>
<keyword evidence="6" id="KW-0221">Differentiation</keyword>
<dbReference type="Gene3D" id="3.30.160.60">
    <property type="entry name" value="Classic Zinc Finger"/>
    <property type="match status" value="2"/>
</dbReference>
<keyword evidence="10" id="KW-0238">DNA-binding</keyword>
<evidence type="ECO:0000256" key="13">
    <source>
        <dbReference type="ARBA" id="ARBA00037382"/>
    </source>
</evidence>
<dbReference type="GO" id="GO:0008406">
    <property type="term" value="P:gonad development"/>
    <property type="evidence" value="ECO:0007669"/>
    <property type="project" value="UniProtKB-ARBA"/>
</dbReference>
<dbReference type="GO" id="GO:0035167">
    <property type="term" value="P:larval lymph gland hemopoiesis"/>
    <property type="evidence" value="ECO:0007669"/>
    <property type="project" value="UniProtKB-ARBA"/>
</dbReference>
<evidence type="ECO:0000256" key="4">
    <source>
        <dbReference type="ARBA" id="ARBA00022737"/>
    </source>
</evidence>
<dbReference type="SUPFAM" id="SSF54695">
    <property type="entry name" value="POZ domain"/>
    <property type="match status" value="1"/>
</dbReference>
<keyword evidence="5 14" id="KW-0863">Zinc-finger</keyword>
<keyword evidence="12" id="KW-0539">Nucleus</keyword>
<dbReference type="PANTHER" id="PTHR23110">
    <property type="entry name" value="BTB DOMAIN TRANSCRIPTION FACTOR"/>
    <property type="match status" value="1"/>
</dbReference>
<protein>
    <submittedName>
        <fullName evidence="18">Broad-Complex, Tramtrack and Bric a brac</fullName>
    </submittedName>
</protein>
<evidence type="ECO:0000256" key="9">
    <source>
        <dbReference type="ARBA" id="ARBA00023015"/>
    </source>
</evidence>
<evidence type="ECO:0000313" key="19">
    <source>
        <dbReference type="Proteomes" id="UP001381693"/>
    </source>
</evidence>
<dbReference type="AlphaFoldDB" id="A0AAN8ZYL1"/>
<dbReference type="GO" id="GO:0045467">
    <property type="term" value="P:R7 cell development"/>
    <property type="evidence" value="ECO:0007669"/>
    <property type="project" value="UniProtKB-ARBA"/>
</dbReference>
<proteinExistence type="predicted"/>
<evidence type="ECO:0000256" key="1">
    <source>
        <dbReference type="ARBA" id="ARBA00004123"/>
    </source>
</evidence>
<feature type="domain" description="BTB" evidence="16">
    <location>
        <begin position="31"/>
        <end position="96"/>
    </location>
</feature>
<keyword evidence="2" id="KW-0217">Developmental protein</keyword>
<dbReference type="SUPFAM" id="SSF57667">
    <property type="entry name" value="beta-beta-alpha zinc fingers"/>
    <property type="match status" value="1"/>
</dbReference>
<evidence type="ECO:0000256" key="15">
    <source>
        <dbReference type="SAM" id="MobiDB-lite"/>
    </source>
</evidence>
<comment type="function">
    <text evidence="13">Putative transcription factor required for axon growth and guidance in the central and peripheral nervous systems. Repels CNS axons away from the midline by promoting the expression of the midline repellent sli and its receptor robo.</text>
</comment>
<dbReference type="GO" id="GO:0048813">
    <property type="term" value="P:dendrite morphogenesis"/>
    <property type="evidence" value="ECO:0007669"/>
    <property type="project" value="UniProtKB-ARBA"/>
</dbReference>
<comment type="subcellular location">
    <subcellularLocation>
        <location evidence="1">Nucleus</location>
    </subcellularLocation>
</comment>
<feature type="domain" description="C2H2-type" evidence="17">
    <location>
        <begin position="325"/>
        <end position="352"/>
    </location>
</feature>
<feature type="region of interest" description="Disordered" evidence="15">
    <location>
        <begin position="119"/>
        <end position="165"/>
    </location>
</feature>
<dbReference type="GO" id="GO:0006357">
    <property type="term" value="P:regulation of transcription by RNA polymerase II"/>
    <property type="evidence" value="ECO:0007669"/>
    <property type="project" value="TreeGrafter"/>
</dbReference>
<dbReference type="Pfam" id="PF00096">
    <property type="entry name" value="zf-C2H2"/>
    <property type="match status" value="1"/>
</dbReference>
<dbReference type="PROSITE" id="PS50097">
    <property type="entry name" value="BTB"/>
    <property type="match status" value="1"/>
</dbReference>
<dbReference type="GO" id="GO:0007526">
    <property type="term" value="P:larval somatic muscle development"/>
    <property type="evidence" value="ECO:0007669"/>
    <property type="project" value="UniProtKB-ARBA"/>
</dbReference>
<evidence type="ECO:0000256" key="7">
    <source>
        <dbReference type="ARBA" id="ARBA00022833"/>
    </source>
</evidence>
<dbReference type="InterPro" id="IPR000210">
    <property type="entry name" value="BTB/POZ_dom"/>
</dbReference>
<dbReference type="SMART" id="SM00355">
    <property type="entry name" value="ZnF_C2H2"/>
    <property type="match status" value="2"/>
</dbReference>